<dbReference type="EMBL" id="DQ295241">
    <property type="protein sequence ID" value="ABC25408.1"/>
    <property type="molecule type" value="Genomic_DNA"/>
</dbReference>
<dbReference type="PANTHER" id="PTHR30204:SF15">
    <property type="entry name" value="BLL5018 PROTEIN"/>
    <property type="match status" value="1"/>
</dbReference>
<evidence type="ECO:0000313" key="3">
    <source>
        <dbReference type="EMBL" id="ABC25408.1"/>
    </source>
</evidence>
<feature type="domain" description="HTH merR-type" evidence="2">
    <location>
        <begin position="11"/>
        <end position="81"/>
    </location>
</feature>
<sequence length="114" mass="13509">MAIPTEWTKRYYSIGDAAKTFDILPSTLRFWEKQFPQLKPKKSTKGQRKYTAKDMDTLRRIYHLVKERGFTIEGAIKKFNSNIDDVANNEEVVRRLMQVRSDMQSLRQQIKKLP</sequence>
<proteinExistence type="predicted"/>
<accession>Q2PY19</accession>
<evidence type="ECO:0000256" key="1">
    <source>
        <dbReference type="ARBA" id="ARBA00023125"/>
    </source>
</evidence>
<keyword evidence="1" id="KW-0238">DNA-binding</keyword>
<dbReference type="InterPro" id="IPR000551">
    <property type="entry name" value="MerR-type_HTH_dom"/>
</dbReference>
<dbReference type="Pfam" id="PF13411">
    <property type="entry name" value="MerR_1"/>
    <property type="match status" value="1"/>
</dbReference>
<dbReference type="GO" id="GO:0003677">
    <property type="term" value="F:DNA binding"/>
    <property type="evidence" value="ECO:0007669"/>
    <property type="project" value="UniProtKB-KW"/>
</dbReference>
<dbReference type="CDD" id="cd04765">
    <property type="entry name" value="HTH_MlrA-like_sg2"/>
    <property type="match status" value="1"/>
</dbReference>
<dbReference type="SUPFAM" id="SSF46955">
    <property type="entry name" value="Putative DNA-binding domain"/>
    <property type="match status" value="1"/>
</dbReference>
<dbReference type="InterPro" id="IPR009061">
    <property type="entry name" value="DNA-bd_dom_put_sf"/>
</dbReference>
<dbReference type="AlphaFoldDB" id="Q2PY19"/>
<dbReference type="PANTHER" id="PTHR30204">
    <property type="entry name" value="REDOX-CYCLING DRUG-SENSING TRANSCRIPTIONAL ACTIVATOR SOXR"/>
    <property type="match status" value="1"/>
</dbReference>
<reference evidence="3" key="1">
    <citation type="journal article" date="2006" name="Appl. Environ. Microbiol.">
        <title>Comparative genomics of DNA fragments from six Antarctic marine planktonic bacteria.</title>
        <authorList>
            <person name="Grzymski J.J."/>
            <person name="Carter B.J."/>
            <person name="DeLong E.F."/>
            <person name="Feldman R.A."/>
            <person name="Ghadiri A."/>
            <person name="Murray A.E."/>
        </authorList>
    </citation>
    <scope>NUCLEOTIDE SEQUENCE</scope>
</reference>
<dbReference type="SMART" id="SM00422">
    <property type="entry name" value="HTH_MERR"/>
    <property type="match status" value="1"/>
</dbReference>
<dbReference type="InterPro" id="IPR047057">
    <property type="entry name" value="MerR_fam"/>
</dbReference>
<dbReference type="PROSITE" id="PS50937">
    <property type="entry name" value="HTH_MERR_2"/>
    <property type="match status" value="1"/>
</dbReference>
<evidence type="ECO:0000259" key="2">
    <source>
        <dbReference type="PROSITE" id="PS50937"/>
    </source>
</evidence>
<protein>
    <submittedName>
        <fullName evidence="3">Transcriptional regulator</fullName>
    </submittedName>
</protein>
<dbReference type="Gene3D" id="1.10.1660.10">
    <property type="match status" value="1"/>
</dbReference>
<organism evidence="3">
    <name type="scientific">uncultured marine bacterium Ant39E11</name>
    <dbReference type="NCBI Taxonomy" id="360427"/>
    <lineage>
        <taxon>Bacteria</taxon>
        <taxon>environmental samples</taxon>
    </lineage>
</organism>
<dbReference type="GO" id="GO:0003700">
    <property type="term" value="F:DNA-binding transcription factor activity"/>
    <property type="evidence" value="ECO:0007669"/>
    <property type="project" value="InterPro"/>
</dbReference>
<name>Q2PY19_9BACT</name>